<comment type="subcellular location">
    <subcellularLocation>
        <location evidence="5">Cytoplasm</location>
    </subcellularLocation>
    <subcellularLocation>
        <location evidence="5">Cytoplasm</location>
        <location evidence="5">P-body</location>
    </subcellularLocation>
</comment>
<keyword evidence="5" id="KW-0540">Nuclease</keyword>
<sequence length="1118" mass="124918">MRSCVELSVVERVEDGEREKKKNRRRSSRRSKQNNSSVSVRLGNGFSLLTKLSSDDINVLVHLIQFFSLCAASGSVSVSQGETVVSTVMSASIKDASSNENTPECHSFSEHVTGRSSDPVFSSMPTMHINEHVGPREVPRTQNPSTVVPSSGGRVFSKSCSEPVACREPSEACFTKDSQMGPYNHSSPFKLHWSGECVNEALERGDVFLAVFRVNAHNRLEAYCKIEGVPVDILINGVPAQNRAVEGDVVAIKVDPLPFWTRMKGSIRLSNSSALTEDSTNSAEMREMCGTSCKGKNKMEGEFDSACGSNNVSSERFSAQEGKTFCDGCRPFPFDGPSSGFADGQNQINDPIAKICALISSYPSKRPTGRVVSIIERSPRRDAIVGFLYVKQWIAHEKGYWRDPKKNKNPDHDYIDFMPNDARFPRMMVHVEELPDCIEKRLYKLDVGIERELVAAQIESWSEESPIPHARVLHVFGHGSELQPHIDSILFENAINSSEFSSESLLCLPPVPWDVPRVEFQTRMDLRSLCVFTIDPSTAIDLDDALSVEMLTDGIYRVGVHIADVSYFVKPDTPLDAEAQVRSTSVYMSRQKLPMLPPLISEDLGSLNPGLDRLTFTIFWDIDGSGSIVHRWIGRTVIRSCCKLSYEHAQDILDGVNYSDNLGGLPQLYGSFKWSDVVRCVHYLNHIARILKEKRLKDGALQLESSKIVFLFDEDGIPYDSKLSQRKESNFLVEEFMLLANHTAAEVISRAFPETALLRRHPEPNMRKLKEFEAFCTKHELTLDTSSSSQIQKSLGRIKETLKDDSVLLDILMSYASRPMQLAMYFCTGDLKDNEDDWAHYALAVPFYTHFTSPLRRYPDIVVHRMMAAALDAERSYLKQRRALERRPDDAGSAVNRCFTGLCFDKNAAESEEAREAFSAAALKHRIPCLDILKGVAAHCNERKLASRHVKVACDKLYMWVLLKKKEVLLSEARVLGVGPRFMSIYIPQLAIERRIYYDEIEGLSVEWLEATSTVLLTLSGHKSSRRAFPFPMRNTRPLEESVLVVSPLELNQESNCSTSAASPRVSSTSESGFEIQPLAFPVIVSLLSTIPVALHAVGGEGGPIDICARLYGSSYLR</sequence>
<feature type="domain" description="RNB" evidence="7">
    <location>
        <begin position="523"/>
        <end position="873"/>
    </location>
</feature>
<evidence type="ECO:0000256" key="2">
    <source>
        <dbReference type="ARBA" id="ARBA00022723"/>
    </source>
</evidence>
<feature type="site" description="Important for catalytic activity" evidence="5">
    <location>
        <position position="543"/>
    </location>
</feature>
<dbReference type="GO" id="GO:0000175">
    <property type="term" value="F:3'-5'-RNA exonuclease activity"/>
    <property type="evidence" value="ECO:0007669"/>
    <property type="project" value="UniProtKB-UniRule"/>
</dbReference>
<dbReference type="PANTHER" id="PTHR23355">
    <property type="entry name" value="RIBONUCLEASE"/>
    <property type="match status" value="1"/>
</dbReference>
<evidence type="ECO:0000259" key="7">
    <source>
        <dbReference type="SMART" id="SM00955"/>
    </source>
</evidence>
<feature type="region of interest" description="Disordered" evidence="6">
    <location>
        <begin position="15"/>
        <end position="38"/>
    </location>
</feature>
<dbReference type="Gene3D" id="2.40.50.700">
    <property type="match status" value="1"/>
</dbReference>
<organism evidence="8 9">
    <name type="scientific">Punica granatum</name>
    <name type="common">Pomegranate</name>
    <dbReference type="NCBI Taxonomy" id="22663"/>
    <lineage>
        <taxon>Eukaryota</taxon>
        <taxon>Viridiplantae</taxon>
        <taxon>Streptophyta</taxon>
        <taxon>Embryophyta</taxon>
        <taxon>Tracheophyta</taxon>
        <taxon>Spermatophyta</taxon>
        <taxon>Magnoliopsida</taxon>
        <taxon>eudicotyledons</taxon>
        <taxon>Gunneridae</taxon>
        <taxon>Pentapetalae</taxon>
        <taxon>rosids</taxon>
        <taxon>malvids</taxon>
        <taxon>Myrtales</taxon>
        <taxon>Lythraceae</taxon>
        <taxon>Punica</taxon>
    </lineage>
</organism>
<dbReference type="InterPro" id="IPR001900">
    <property type="entry name" value="RNase_II/R"/>
</dbReference>
<evidence type="ECO:0000256" key="1">
    <source>
        <dbReference type="ARBA" id="ARBA00022490"/>
    </source>
</evidence>
<feature type="binding site" evidence="5">
    <location>
        <position position="535"/>
    </location>
    <ligand>
        <name>Mg(2+)</name>
        <dbReference type="ChEBI" id="CHEBI:18420"/>
    </ligand>
</feature>
<feature type="region of interest" description="Disordered" evidence="6">
    <location>
        <begin position="96"/>
        <end position="116"/>
    </location>
</feature>
<dbReference type="EC" id="3.1.13.-" evidence="5"/>
<comment type="caution">
    <text evidence="8">The sequence shown here is derived from an EMBL/GenBank/DDBJ whole genome shotgun (WGS) entry which is preliminary data.</text>
</comment>
<dbReference type="InterPro" id="IPR050180">
    <property type="entry name" value="RNR_Ribonuclease"/>
</dbReference>
<keyword evidence="5" id="KW-0378">Hydrolase</keyword>
<name>A0A218XTS3_PUNGR</name>
<dbReference type="EMBL" id="MTKT01000797">
    <property type="protein sequence ID" value="OWM88437.1"/>
    <property type="molecule type" value="Genomic_DNA"/>
</dbReference>
<keyword evidence="5" id="KW-0464">Manganese</keyword>
<dbReference type="GO" id="GO:0000956">
    <property type="term" value="P:nuclear-transcribed mRNA catabolic process"/>
    <property type="evidence" value="ECO:0007669"/>
    <property type="project" value="UniProtKB-UniRule"/>
</dbReference>
<dbReference type="Gene3D" id="2.40.50.690">
    <property type="match status" value="1"/>
</dbReference>
<gene>
    <name evidence="8" type="ORF">CDL15_Pgr003849</name>
</gene>
<dbReference type="Pfam" id="PF00773">
    <property type="entry name" value="RNB"/>
    <property type="match status" value="1"/>
</dbReference>
<keyword evidence="1 5" id="KW-0963">Cytoplasm</keyword>
<dbReference type="InterPro" id="IPR041505">
    <property type="entry name" value="Dis3_CSD2"/>
</dbReference>
<dbReference type="InterPro" id="IPR022966">
    <property type="entry name" value="RNase_II/R_CS"/>
</dbReference>
<dbReference type="GO" id="GO:1990074">
    <property type="term" value="P:polyuridylation-dependent mRNA catabolic process"/>
    <property type="evidence" value="ECO:0007669"/>
    <property type="project" value="UniProtKB-UniRule"/>
</dbReference>
<feature type="binding site" evidence="5">
    <location>
        <position position="544"/>
    </location>
    <ligand>
        <name>Mg(2+)</name>
        <dbReference type="ChEBI" id="CHEBI:18420"/>
    </ligand>
</feature>
<reference evidence="9" key="1">
    <citation type="journal article" date="2017" name="Plant J.">
        <title>The pomegranate (Punica granatum L.) genome and the genomics of punicalagin biosynthesis.</title>
        <authorList>
            <person name="Qin G."/>
            <person name="Xu C."/>
            <person name="Ming R."/>
            <person name="Tang H."/>
            <person name="Guyot R."/>
            <person name="Kramer E.M."/>
            <person name="Hu Y."/>
            <person name="Yi X."/>
            <person name="Qi Y."/>
            <person name="Xu X."/>
            <person name="Gao Z."/>
            <person name="Pan H."/>
            <person name="Jian J."/>
            <person name="Tian Y."/>
            <person name="Yue Z."/>
            <person name="Xu Y."/>
        </authorList>
    </citation>
    <scope>NUCLEOTIDE SEQUENCE [LARGE SCALE GENOMIC DNA]</scope>
    <source>
        <strain evidence="9">cv. Dabenzi</strain>
    </source>
</reference>
<dbReference type="GO" id="GO:0000932">
    <property type="term" value="C:P-body"/>
    <property type="evidence" value="ECO:0007669"/>
    <property type="project" value="UniProtKB-SubCell"/>
</dbReference>
<proteinExistence type="inferred from homology"/>
<dbReference type="SMART" id="SM00955">
    <property type="entry name" value="RNB"/>
    <property type="match status" value="1"/>
</dbReference>
<evidence type="ECO:0000256" key="3">
    <source>
        <dbReference type="ARBA" id="ARBA00022842"/>
    </source>
</evidence>
<dbReference type="PANTHER" id="PTHR23355:SF9">
    <property type="entry name" value="DIS3-LIKE EXONUCLEASE 2"/>
    <property type="match status" value="1"/>
</dbReference>
<keyword evidence="5" id="KW-0269">Exonuclease</keyword>
<comment type="cofactor">
    <cofactor evidence="5">
        <name>Mg(2+)</name>
        <dbReference type="ChEBI" id="CHEBI:18420"/>
    </cofactor>
    <cofactor evidence="5">
        <name>Mn(2+)</name>
        <dbReference type="ChEBI" id="CHEBI:29035"/>
    </cofactor>
</comment>
<dbReference type="GO" id="GO:0046872">
    <property type="term" value="F:metal ion binding"/>
    <property type="evidence" value="ECO:0007669"/>
    <property type="project" value="UniProtKB-KW"/>
</dbReference>
<keyword evidence="2 5" id="KW-0479">Metal-binding</keyword>
<evidence type="ECO:0000256" key="6">
    <source>
        <dbReference type="SAM" id="MobiDB-lite"/>
    </source>
</evidence>
<keyword evidence="4 5" id="KW-0694">RNA-binding</keyword>
<feature type="compositionally biased region" description="Basic residues" evidence="6">
    <location>
        <begin position="21"/>
        <end position="32"/>
    </location>
</feature>
<protein>
    <recommendedName>
        <fullName evidence="5">DIS3-like exonuclease 2</fullName>
        <ecNumber evidence="5">3.1.13.-</ecNumber>
    </recommendedName>
</protein>
<dbReference type="PROSITE" id="PS01175">
    <property type="entry name" value="RIBONUCLEASE_II"/>
    <property type="match status" value="1"/>
</dbReference>
<dbReference type="HAMAP" id="MF_03045">
    <property type="entry name" value="DIS3L2"/>
    <property type="match status" value="1"/>
</dbReference>
<dbReference type="SUPFAM" id="SSF50249">
    <property type="entry name" value="Nucleic acid-binding proteins"/>
    <property type="match status" value="3"/>
</dbReference>
<dbReference type="FunFam" id="2.40.50.690:FF:000007">
    <property type="entry name" value="DIS3-like exonuclease 2"/>
    <property type="match status" value="1"/>
</dbReference>
<dbReference type="GO" id="GO:0003723">
    <property type="term" value="F:RNA binding"/>
    <property type="evidence" value="ECO:0007669"/>
    <property type="project" value="UniProtKB-KW"/>
</dbReference>
<dbReference type="InterPro" id="IPR012340">
    <property type="entry name" value="NA-bd_OB-fold"/>
</dbReference>
<keyword evidence="3 5" id="KW-0460">Magnesium</keyword>
<accession>A0A218XTS3</accession>
<dbReference type="AlphaFoldDB" id="A0A218XTS3"/>
<dbReference type="InterPro" id="IPR028591">
    <property type="entry name" value="DIS3L2"/>
</dbReference>
<evidence type="ECO:0000313" key="8">
    <source>
        <dbReference type="EMBL" id="OWM88437.1"/>
    </source>
</evidence>
<dbReference type="Pfam" id="PF17849">
    <property type="entry name" value="OB_Dis3"/>
    <property type="match status" value="1"/>
</dbReference>
<comment type="function">
    <text evidence="5">3'-5'-exoribonuclease that specifically recognizes RNAs polyuridylated at their 3' end and mediates their degradation. Component of an exosome-independent RNA degradation pathway that mediates degradation of cytoplasmic mRNAs that have been deadenylated and subsequently uridylated at their 3'.</text>
</comment>
<dbReference type="Proteomes" id="UP000197138">
    <property type="component" value="Unassembled WGS sequence"/>
</dbReference>
<evidence type="ECO:0000256" key="5">
    <source>
        <dbReference type="HAMAP-Rule" id="MF_03045"/>
    </source>
</evidence>
<comment type="similarity">
    <text evidence="5">Belongs to the RNR ribonuclease family. DIS3L2 subfamily.</text>
</comment>
<evidence type="ECO:0000313" key="9">
    <source>
        <dbReference type="Proteomes" id="UP000197138"/>
    </source>
</evidence>
<evidence type="ECO:0000256" key="4">
    <source>
        <dbReference type="ARBA" id="ARBA00022884"/>
    </source>
</evidence>